<dbReference type="EMBL" id="LGCL01000023">
    <property type="protein sequence ID" value="KPL77314.1"/>
    <property type="molecule type" value="Genomic_DNA"/>
</dbReference>
<sequence length="103" mass="12155">MILIGMYNASEIDQIKGPKMKKINNERRGFLIKQIPIRMINGITNDNFSCINTNNPQIMEAIIMKTALSFFNILKVSIDVLYINYIKFKFLDETFFTYRFINF</sequence>
<name>A0A0N8GN75_9CHLR</name>
<reference evidence="1 2" key="1">
    <citation type="submission" date="2015-07" db="EMBL/GenBank/DDBJ databases">
        <title>Genome sequence of Ornatilinea apprima DSM 23815.</title>
        <authorList>
            <person name="Hemp J."/>
            <person name="Ward L.M."/>
            <person name="Pace L.A."/>
            <person name="Fischer W.W."/>
        </authorList>
    </citation>
    <scope>NUCLEOTIDE SEQUENCE [LARGE SCALE GENOMIC DNA]</scope>
    <source>
        <strain evidence="1 2">P3M-1</strain>
    </source>
</reference>
<comment type="caution">
    <text evidence="1">The sequence shown here is derived from an EMBL/GenBank/DDBJ whole genome shotgun (WGS) entry which is preliminary data.</text>
</comment>
<dbReference type="Proteomes" id="UP000050417">
    <property type="component" value="Unassembled WGS sequence"/>
</dbReference>
<dbReference type="AlphaFoldDB" id="A0A0N8GN75"/>
<gene>
    <name evidence="1" type="ORF">ADN00_09305</name>
</gene>
<proteinExistence type="predicted"/>
<organism evidence="1 2">
    <name type="scientific">Ornatilinea apprima</name>
    <dbReference type="NCBI Taxonomy" id="1134406"/>
    <lineage>
        <taxon>Bacteria</taxon>
        <taxon>Bacillati</taxon>
        <taxon>Chloroflexota</taxon>
        <taxon>Anaerolineae</taxon>
        <taxon>Anaerolineales</taxon>
        <taxon>Anaerolineaceae</taxon>
        <taxon>Ornatilinea</taxon>
    </lineage>
</organism>
<accession>A0A0N8GN75</accession>
<protein>
    <submittedName>
        <fullName evidence="1">Uncharacterized protein</fullName>
    </submittedName>
</protein>
<keyword evidence="2" id="KW-1185">Reference proteome</keyword>
<dbReference type="STRING" id="1134406.ADN00_09305"/>
<evidence type="ECO:0000313" key="1">
    <source>
        <dbReference type="EMBL" id="KPL77314.1"/>
    </source>
</evidence>
<evidence type="ECO:0000313" key="2">
    <source>
        <dbReference type="Proteomes" id="UP000050417"/>
    </source>
</evidence>